<evidence type="ECO:0000313" key="3">
    <source>
        <dbReference type="EMBL" id="CAB5495207.1"/>
    </source>
</evidence>
<dbReference type="KEGG" id="bthg:MS2017_2182"/>
<reference evidence="3 5" key="2">
    <citation type="submission" date="2020-05" db="EMBL/GenBank/DDBJ databases">
        <authorList>
            <person name="Petersen J."/>
            <person name="Sayavedra L."/>
        </authorList>
    </citation>
    <scope>NUCLEOTIDE SEQUENCE [LARGE SCALE GENOMIC DNA]</scope>
    <source>
        <strain evidence="3">B thermophilus SOXS</strain>
    </source>
</reference>
<organism evidence="2 4">
    <name type="scientific">Bathymodiolus thermophilus thioautotrophic gill symbiont</name>
    <dbReference type="NCBI Taxonomy" id="2360"/>
    <lineage>
        <taxon>Bacteria</taxon>
        <taxon>Pseudomonadati</taxon>
        <taxon>Pseudomonadota</taxon>
        <taxon>Gammaproteobacteria</taxon>
        <taxon>sulfur-oxidizing symbionts</taxon>
    </lineage>
</organism>
<feature type="region of interest" description="Disordered" evidence="1">
    <location>
        <begin position="1"/>
        <end position="20"/>
    </location>
</feature>
<evidence type="ECO:0000313" key="4">
    <source>
        <dbReference type="Proteomes" id="UP000278334"/>
    </source>
</evidence>
<keyword evidence="5" id="KW-1185">Reference proteome</keyword>
<evidence type="ECO:0000256" key="1">
    <source>
        <dbReference type="SAM" id="MobiDB-lite"/>
    </source>
</evidence>
<dbReference type="Proteomes" id="UP000278334">
    <property type="component" value="Chromosome"/>
</dbReference>
<dbReference type="OrthoDB" id="5379939at2"/>
<sequence length="56" mass="6151">MNNHQKSTFHSLGNFSSNTQQLSRRINPALVLAGQGLKKSPSGQNVANHPYLYKGL</sequence>
<accession>A0A3G3IQQ3</accession>
<proteinExistence type="predicted"/>
<dbReference type="EMBL" id="CAESAQ020000017">
    <property type="protein sequence ID" value="CAB5495207.1"/>
    <property type="molecule type" value="Genomic_DNA"/>
</dbReference>
<dbReference type="RefSeq" id="WP_158009216.1">
    <property type="nucleotide sequence ID" value="NZ_CAESAQ020000017.1"/>
</dbReference>
<dbReference type="Proteomes" id="UP000643672">
    <property type="component" value="Unassembled WGS sequence"/>
</dbReference>
<gene>
    <name evidence="2" type="ORF">MS2017_2182</name>
    <name evidence="3" type="ORF">THERMOS_253</name>
</gene>
<dbReference type="AlphaFoldDB" id="A0A3G3IQQ3"/>
<reference evidence="2 4" key="1">
    <citation type="submission" date="2017-11" db="EMBL/GenBank/DDBJ databases">
        <title>Genome sequence of the bacterial symbiont EPR9N from a vent mussel Bathymodiolus thermophilus.</title>
        <authorList>
            <person name="Won Y.-J."/>
        </authorList>
    </citation>
    <scope>NUCLEOTIDE SEQUENCE [LARGE SCALE GENOMIC DNA]</scope>
    <source>
        <strain evidence="2 4">EPR9N</strain>
    </source>
</reference>
<dbReference type="EMBL" id="CP024634">
    <property type="protein sequence ID" value="AYQ57832.1"/>
    <property type="molecule type" value="Genomic_DNA"/>
</dbReference>
<name>A0A3G3IQQ3_9GAMM</name>
<protein>
    <submittedName>
        <fullName evidence="2">Uncharacterized protein</fullName>
    </submittedName>
</protein>
<evidence type="ECO:0000313" key="5">
    <source>
        <dbReference type="Proteomes" id="UP000643672"/>
    </source>
</evidence>
<feature type="region of interest" description="Disordered" evidence="1">
    <location>
        <begin position="37"/>
        <end position="56"/>
    </location>
</feature>
<evidence type="ECO:0000313" key="2">
    <source>
        <dbReference type="EMBL" id="AYQ57832.1"/>
    </source>
</evidence>